<sequence length="69" mass="7538">MRDERPRATARRLALAWGVNPVLCHDVMKVTAMIEFRSLPASCGSGEGLIDATRMRNASENLLPGAVRT</sequence>
<dbReference type="EMBL" id="JAVDXQ010000002">
    <property type="protein sequence ID" value="MDR7296305.1"/>
    <property type="molecule type" value="Genomic_DNA"/>
</dbReference>
<evidence type="ECO:0000313" key="2">
    <source>
        <dbReference type="Proteomes" id="UP001180536"/>
    </source>
</evidence>
<gene>
    <name evidence="1" type="ORF">J2X16_001644</name>
</gene>
<name>A0ABU1Z6S0_9BURK</name>
<accession>A0ABU1Z6S0</accession>
<reference evidence="1 2" key="1">
    <citation type="submission" date="2023-07" db="EMBL/GenBank/DDBJ databases">
        <title>Sorghum-associated microbial communities from plants grown in Nebraska, USA.</title>
        <authorList>
            <person name="Schachtman D."/>
        </authorList>
    </citation>
    <scope>NUCLEOTIDE SEQUENCE [LARGE SCALE GENOMIC DNA]</scope>
    <source>
        <strain evidence="1 2">BE310</strain>
    </source>
</reference>
<evidence type="ECO:0008006" key="3">
    <source>
        <dbReference type="Google" id="ProtNLM"/>
    </source>
</evidence>
<organism evidence="1 2">
    <name type="scientific">Pelomonas aquatica</name>
    <dbReference type="NCBI Taxonomy" id="431058"/>
    <lineage>
        <taxon>Bacteria</taxon>
        <taxon>Pseudomonadati</taxon>
        <taxon>Pseudomonadota</taxon>
        <taxon>Betaproteobacteria</taxon>
        <taxon>Burkholderiales</taxon>
        <taxon>Sphaerotilaceae</taxon>
        <taxon>Roseateles</taxon>
    </lineage>
</organism>
<dbReference type="Proteomes" id="UP001180536">
    <property type="component" value="Unassembled WGS sequence"/>
</dbReference>
<proteinExistence type="predicted"/>
<evidence type="ECO:0000313" key="1">
    <source>
        <dbReference type="EMBL" id="MDR7296305.1"/>
    </source>
</evidence>
<protein>
    <recommendedName>
        <fullName evidence="3">HDOD domain-containing protein</fullName>
    </recommendedName>
</protein>
<comment type="caution">
    <text evidence="1">The sequence shown here is derived from an EMBL/GenBank/DDBJ whole genome shotgun (WGS) entry which is preliminary data.</text>
</comment>
<dbReference type="RefSeq" id="WP_310343580.1">
    <property type="nucleotide sequence ID" value="NZ_JAVDXQ010000002.1"/>
</dbReference>
<keyword evidence="2" id="KW-1185">Reference proteome</keyword>